<dbReference type="AlphaFoldDB" id="A0A0F9MMP6"/>
<reference evidence="1" key="1">
    <citation type="journal article" date="2015" name="Nature">
        <title>Complex archaea that bridge the gap between prokaryotes and eukaryotes.</title>
        <authorList>
            <person name="Spang A."/>
            <person name="Saw J.H."/>
            <person name="Jorgensen S.L."/>
            <person name="Zaremba-Niedzwiedzka K."/>
            <person name="Martijn J."/>
            <person name="Lind A.E."/>
            <person name="van Eijk R."/>
            <person name="Schleper C."/>
            <person name="Guy L."/>
            <person name="Ettema T.J."/>
        </authorList>
    </citation>
    <scope>NUCLEOTIDE SEQUENCE</scope>
</reference>
<sequence>MPWFCRGCGRRMGSPVCKKKCREAMDDGIMRGNIGADRVPPLDGMVFINDGGGGVPRWAQDEYDQMACKKGKHPKYVQGPRPPGWDKALKGIAARAAVLITGGLPEC</sequence>
<organism evidence="1">
    <name type="scientific">marine sediment metagenome</name>
    <dbReference type="NCBI Taxonomy" id="412755"/>
    <lineage>
        <taxon>unclassified sequences</taxon>
        <taxon>metagenomes</taxon>
        <taxon>ecological metagenomes</taxon>
    </lineage>
</organism>
<dbReference type="EMBL" id="LAZR01004633">
    <property type="protein sequence ID" value="KKN06894.1"/>
    <property type="molecule type" value="Genomic_DNA"/>
</dbReference>
<gene>
    <name evidence="1" type="ORF">LCGC14_1072710</name>
</gene>
<evidence type="ECO:0000313" key="1">
    <source>
        <dbReference type="EMBL" id="KKN06894.1"/>
    </source>
</evidence>
<protein>
    <submittedName>
        <fullName evidence="1">Uncharacterized protein</fullName>
    </submittedName>
</protein>
<accession>A0A0F9MMP6</accession>
<name>A0A0F9MMP6_9ZZZZ</name>
<comment type="caution">
    <text evidence="1">The sequence shown here is derived from an EMBL/GenBank/DDBJ whole genome shotgun (WGS) entry which is preliminary data.</text>
</comment>
<proteinExistence type="predicted"/>